<evidence type="ECO:0000256" key="5">
    <source>
        <dbReference type="ARBA" id="ARBA00022547"/>
    </source>
</evidence>
<evidence type="ECO:0000256" key="2">
    <source>
        <dbReference type="ARBA" id="ARBA00008892"/>
    </source>
</evidence>
<evidence type="ECO:0000256" key="7">
    <source>
        <dbReference type="ARBA" id="ARBA00022781"/>
    </source>
</evidence>
<geneLocation type="mitochondrion" evidence="14"/>
<keyword evidence="5 12" id="KW-0138">CF(0)</keyword>
<dbReference type="GO" id="GO:0015078">
    <property type="term" value="F:proton transmembrane transporter activity"/>
    <property type="evidence" value="ECO:0007669"/>
    <property type="project" value="InterPro"/>
</dbReference>
<evidence type="ECO:0000256" key="1">
    <source>
        <dbReference type="ARBA" id="ARBA00004304"/>
    </source>
</evidence>
<dbReference type="Pfam" id="PF00895">
    <property type="entry name" value="ATP-synt_8"/>
    <property type="match status" value="1"/>
</dbReference>
<evidence type="ECO:0000256" key="4">
    <source>
        <dbReference type="ARBA" id="ARBA00022448"/>
    </source>
</evidence>
<dbReference type="AlphaFoldDB" id="A0A346RK51"/>
<dbReference type="GO" id="GO:0015986">
    <property type="term" value="P:proton motive force-driven ATP synthesis"/>
    <property type="evidence" value="ECO:0007669"/>
    <property type="project" value="InterPro"/>
</dbReference>
<reference evidence="14" key="1">
    <citation type="journal article" date="2018" name="J. ISSAAS">
        <title>The contribution of mitochondrial metagenomics to large-scale data mining and phylogenetic analysis of Coleoptera.</title>
        <authorList>
            <person name="Miller K."/>
            <person name="Linard B."/>
            <person name="Motyka M."/>
            <person name="Bocek M."/>
            <person name="Vogler A.P."/>
        </authorList>
    </citation>
    <scope>NUCLEOTIDE SEQUENCE</scope>
</reference>
<evidence type="ECO:0000313" key="14">
    <source>
        <dbReference type="EMBL" id="AXS66448.1"/>
    </source>
</evidence>
<accession>A0A346RK51</accession>
<feature type="transmembrane region" description="Helical" evidence="13">
    <location>
        <begin position="6"/>
        <end position="29"/>
    </location>
</feature>
<keyword evidence="10 12" id="KW-0496">Mitochondrion</keyword>
<keyword evidence="8 13" id="KW-1133">Transmembrane helix</keyword>
<protein>
    <recommendedName>
        <fullName evidence="12">ATP synthase complex subunit 8</fullName>
    </recommendedName>
</protein>
<dbReference type="InterPro" id="IPR001421">
    <property type="entry name" value="ATP8_metazoa"/>
</dbReference>
<keyword evidence="4 12" id="KW-0813">Transport</keyword>
<proteinExistence type="inferred from homology"/>
<evidence type="ECO:0000256" key="6">
    <source>
        <dbReference type="ARBA" id="ARBA00022692"/>
    </source>
</evidence>
<keyword evidence="11 13" id="KW-0472">Membrane</keyword>
<comment type="subcellular location">
    <subcellularLocation>
        <location evidence="1 12">Mitochondrion membrane</location>
        <topology evidence="1 12">Single-pass membrane protein</topology>
    </subcellularLocation>
</comment>
<dbReference type="GO" id="GO:0045259">
    <property type="term" value="C:proton-transporting ATP synthase complex"/>
    <property type="evidence" value="ECO:0007669"/>
    <property type="project" value="UniProtKB-KW"/>
</dbReference>
<sequence length="51" mass="6413">MPQMAPLSWILLFLYFLILYVINIILNYFNVLYYPSFKMKSFPQKKFNWKW</sequence>
<evidence type="ECO:0000256" key="11">
    <source>
        <dbReference type="ARBA" id="ARBA00023136"/>
    </source>
</evidence>
<evidence type="ECO:0000256" key="13">
    <source>
        <dbReference type="SAM" id="Phobius"/>
    </source>
</evidence>
<keyword evidence="7 12" id="KW-0375">Hydrogen ion transport</keyword>
<evidence type="ECO:0000256" key="8">
    <source>
        <dbReference type="ARBA" id="ARBA00022989"/>
    </source>
</evidence>
<keyword evidence="9 12" id="KW-0406">Ion transport</keyword>
<comment type="similarity">
    <text evidence="2 12">Belongs to the ATPase protein 8 family.</text>
</comment>
<gene>
    <name evidence="14" type="primary">atp8</name>
</gene>
<evidence type="ECO:0000256" key="10">
    <source>
        <dbReference type="ARBA" id="ARBA00023128"/>
    </source>
</evidence>
<dbReference type="EMBL" id="MG193511">
    <property type="protein sequence ID" value="AXS66448.1"/>
    <property type="molecule type" value="Genomic_DNA"/>
</dbReference>
<organism evidence="14">
    <name type="scientific">Curculionoidea sp. 16 KM-2017</name>
    <dbReference type="NCBI Taxonomy" id="2219399"/>
    <lineage>
        <taxon>Eukaryota</taxon>
        <taxon>Metazoa</taxon>
        <taxon>Ecdysozoa</taxon>
        <taxon>Arthropoda</taxon>
        <taxon>Hexapoda</taxon>
        <taxon>Insecta</taxon>
        <taxon>Pterygota</taxon>
        <taxon>Neoptera</taxon>
        <taxon>Endopterygota</taxon>
        <taxon>Coleoptera</taxon>
        <taxon>Polyphaga</taxon>
        <taxon>Cucujiformia</taxon>
    </lineage>
</organism>
<evidence type="ECO:0000256" key="9">
    <source>
        <dbReference type="ARBA" id="ARBA00023065"/>
    </source>
</evidence>
<dbReference type="GO" id="GO:0031966">
    <property type="term" value="C:mitochondrial membrane"/>
    <property type="evidence" value="ECO:0007669"/>
    <property type="project" value="UniProtKB-SubCell"/>
</dbReference>
<comment type="subunit">
    <text evidence="3">F-type ATPases have 2 components, CF(1) - the catalytic core - and CF(0) - the membrane proton channel.</text>
</comment>
<keyword evidence="6 12" id="KW-0812">Transmembrane</keyword>
<name>A0A346RK51_9CUCU</name>
<evidence type="ECO:0000256" key="3">
    <source>
        <dbReference type="ARBA" id="ARBA00011291"/>
    </source>
</evidence>
<evidence type="ECO:0000256" key="12">
    <source>
        <dbReference type="RuleBase" id="RU003661"/>
    </source>
</evidence>